<dbReference type="SUPFAM" id="SSF53067">
    <property type="entry name" value="Actin-like ATPase domain"/>
    <property type="match status" value="2"/>
</dbReference>
<reference evidence="3 4" key="1">
    <citation type="submission" date="2024-09" db="EMBL/GenBank/DDBJ databases">
        <title>Rethinking Asexuality: The Enigmatic Case of Functional Sexual Genes in Lepraria (Stereocaulaceae).</title>
        <authorList>
            <person name="Doellman M."/>
            <person name="Sun Y."/>
            <person name="Barcenas-Pena A."/>
            <person name="Lumbsch H.T."/>
            <person name="Grewe F."/>
        </authorList>
    </citation>
    <scope>NUCLEOTIDE SEQUENCE [LARGE SCALE GENOMIC DNA]</scope>
    <source>
        <strain evidence="3 4">Mercado 3170</strain>
    </source>
</reference>
<dbReference type="Gene3D" id="3.30.420.40">
    <property type="match status" value="2"/>
</dbReference>
<dbReference type="Gene3D" id="3.90.640.10">
    <property type="entry name" value="Actin, Chain A, domain 4"/>
    <property type="match status" value="1"/>
</dbReference>
<gene>
    <name evidence="3" type="ORF">N7G274_006660</name>
</gene>
<comment type="caution">
    <text evidence="3">The sequence shown here is derived from an EMBL/GenBank/DDBJ whole genome shotgun (WGS) entry which is preliminary data.</text>
</comment>
<evidence type="ECO:0000256" key="2">
    <source>
        <dbReference type="ARBA" id="ARBA00022840"/>
    </source>
</evidence>
<proteinExistence type="predicted"/>
<evidence type="ECO:0000313" key="4">
    <source>
        <dbReference type="Proteomes" id="UP001590950"/>
    </source>
</evidence>
<dbReference type="InterPro" id="IPR013126">
    <property type="entry name" value="Hsp_70_fam"/>
</dbReference>
<dbReference type="EMBL" id="JBEFKJ010000020">
    <property type="protein sequence ID" value="KAL2040681.1"/>
    <property type="molecule type" value="Genomic_DNA"/>
</dbReference>
<evidence type="ECO:0000256" key="1">
    <source>
        <dbReference type="ARBA" id="ARBA00022741"/>
    </source>
</evidence>
<accession>A0ABR4A6Z7</accession>
<dbReference type="Proteomes" id="UP001590950">
    <property type="component" value="Unassembled WGS sequence"/>
</dbReference>
<evidence type="ECO:0008006" key="5">
    <source>
        <dbReference type="Google" id="ProtNLM"/>
    </source>
</evidence>
<dbReference type="PANTHER" id="PTHR14187">
    <property type="entry name" value="ALPHA KINASE/ELONGATION FACTOR 2 KINASE"/>
    <property type="match status" value="1"/>
</dbReference>
<evidence type="ECO:0000313" key="3">
    <source>
        <dbReference type="EMBL" id="KAL2040681.1"/>
    </source>
</evidence>
<sequence>MPISERAIEQKIIIAVDFGTTYSGIAWAQTGEADAQNIVQHWPDKNSTRRDFHGKSVDKVPTILKYDRHGLRWGYQIESTEQRYEWFKLGLDPSMQRDRSTLAGRYPGSTQLPIQLASEDATRPTKLATDYLAALREHAEYMLQTFLSKMALKRTPREYVISVPAMWTDMARDLTITCAVNAGMGPAEKLHIVSEPEAAAMYAFKEMNSCGLDVGDTFVVCDAGGGTVDLISYTVLSLKPILEIAEATAGTGDACGSTFLNRIFAETLNNRFRGDQDWDDDPDIFATAMDHFETHTKISFNGKQSETVPVHGLSARRGIKKGKLTLSIPELKEIFEPVISEILSLIRNQIQQTVEDVKLILLVGGFGSSFYLKSRIQDAVGPGIQVKMATNCQTAVVRGALMKGLAEVKGVTNKLPRIRVESRKARRHYGTECYTAYRPRQKFPQDGHSPERKKRNSFTGQDTVKFMRWFLKKGEVVKESEPATFGFSTDSLVAAGVPKEISIDVYYCEDPGNTGAPDYRTNGIERLGTVKADIGGTDGIDPRLIKKQRGDDEQKYYVMDFDIEMVCFAARIEFTPVFRYEGGGQRRLKPARMVFA</sequence>
<dbReference type="CDD" id="cd10170">
    <property type="entry name" value="ASKHA_NBD_HSP70"/>
    <property type="match status" value="1"/>
</dbReference>
<dbReference type="Pfam" id="PF00012">
    <property type="entry name" value="HSP70"/>
    <property type="match status" value="1"/>
</dbReference>
<organism evidence="3 4">
    <name type="scientific">Stereocaulon virgatum</name>
    <dbReference type="NCBI Taxonomy" id="373712"/>
    <lineage>
        <taxon>Eukaryota</taxon>
        <taxon>Fungi</taxon>
        <taxon>Dikarya</taxon>
        <taxon>Ascomycota</taxon>
        <taxon>Pezizomycotina</taxon>
        <taxon>Lecanoromycetes</taxon>
        <taxon>OSLEUM clade</taxon>
        <taxon>Lecanoromycetidae</taxon>
        <taxon>Lecanorales</taxon>
        <taxon>Lecanorineae</taxon>
        <taxon>Stereocaulaceae</taxon>
        <taxon>Stereocaulon</taxon>
    </lineage>
</organism>
<keyword evidence="4" id="KW-1185">Reference proteome</keyword>
<dbReference type="PANTHER" id="PTHR14187:SF82">
    <property type="entry name" value="FAMILY CHAPERONE, PUTATIVE (AFU_ORTHOLOGUE AFUA_7G08575)-RELATED"/>
    <property type="match status" value="1"/>
</dbReference>
<protein>
    <recommendedName>
        <fullName evidence="5">Actin-like ATPase domain-containing protein</fullName>
    </recommendedName>
</protein>
<keyword evidence="1" id="KW-0547">Nucleotide-binding</keyword>
<name>A0ABR4A6Z7_9LECA</name>
<keyword evidence="2" id="KW-0067">ATP-binding</keyword>
<dbReference type="InterPro" id="IPR043129">
    <property type="entry name" value="ATPase_NBD"/>
</dbReference>